<evidence type="ECO:0000256" key="5">
    <source>
        <dbReference type="SAM" id="MobiDB-lite"/>
    </source>
</evidence>
<evidence type="ECO:0000313" key="9">
    <source>
        <dbReference type="EMBL" id="CAL1610087.1"/>
    </source>
</evidence>
<organism evidence="9 10">
    <name type="scientific">Knipowitschia caucasica</name>
    <name type="common">Caucasian dwarf goby</name>
    <name type="synonym">Pomatoschistus caucasicus</name>
    <dbReference type="NCBI Taxonomy" id="637954"/>
    <lineage>
        <taxon>Eukaryota</taxon>
        <taxon>Metazoa</taxon>
        <taxon>Chordata</taxon>
        <taxon>Craniata</taxon>
        <taxon>Vertebrata</taxon>
        <taxon>Euteleostomi</taxon>
        <taxon>Actinopterygii</taxon>
        <taxon>Neopterygii</taxon>
        <taxon>Teleostei</taxon>
        <taxon>Neoteleostei</taxon>
        <taxon>Acanthomorphata</taxon>
        <taxon>Gobiaria</taxon>
        <taxon>Gobiiformes</taxon>
        <taxon>Gobioidei</taxon>
        <taxon>Gobiidae</taxon>
        <taxon>Gobiinae</taxon>
        <taxon>Knipowitschia</taxon>
    </lineage>
</organism>
<feature type="compositionally biased region" description="Basic residues" evidence="5">
    <location>
        <begin position="1326"/>
        <end position="1353"/>
    </location>
</feature>
<feature type="domain" description="Ig-like" evidence="8">
    <location>
        <begin position="574"/>
        <end position="645"/>
    </location>
</feature>
<keyword evidence="10" id="KW-1185">Reference proteome</keyword>
<dbReference type="InterPro" id="IPR013783">
    <property type="entry name" value="Ig-like_fold"/>
</dbReference>
<feature type="region of interest" description="Disordered" evidence="5">
    <location>
        <begin position="962"/>
        <end position="983"/>
    </location>
</feature>
<feature type="signal peptide" evidence="7">
    <location>
        <begin position="1"/>
        <end position="21"/>
    </location>
</feature>
<dbReference type="InterPro" id="IPR007110">
    <property type="entry name" value="Ig-like_dom"/>
</dbReference>
<feature type="transmembrane region" description="Helical" evidence="6">
    <location>
        <begin position="750"/>
        <end position="776"/>
    </location>
</feature>
<feature type="domain" description="Ig-like" evidence="8">
    <location>
        <begin position="653"/>
        <end position="737"/>
    </location>
</feature>
<keyword evidence="3" id="KW-0325">Glycoprotein</keyword>
<evidence type="ECO:0000259" key="8">
    <source>
        <dbReference type="PROSITE" id="PS50835"/>
    </source>
</evidence>
<evidence type="ECO:0000256" key="6">
    <source>
        <dbReference type="SAM" id="Phobius"/>
    </source>
</evidence>
<feature type="domain" description="Ig-like" evidence="8">
    <location>
        <begin position="455"/>
        <end position="554"/>
    </location>
</feature>
<keyword evidence="4" id="KW-0393">Immunoglobulin domain</keyword>
<gene>
    <name evidence="9" type="ORF">KC01_LOCUS36751</name>
</gene>
<dbReference type="SUPFAM" id="SSF48726">
    <property type="entry name" value="Immunoglobulin"/>
    <property type="match status" value="3"/>
</dbReference>
<dbReference type="CDD" id="cd00096">
    <property type="entry name" value="Ig"/>
    <property type="match status" value="2"/>
</dbReference>
<keyword evidence="1 7" id="KW-0732">Signal</keyword>
<name>A0AAV2M9S2_KNICA</name>
<feature type="region of interest" description="Disordered" evidence="5">
    <location>
        <begin position="1016"/>
        <end position="1160"/>
    </location>
</feature>
<dbReference type="InterPro" id="IPR003599">
    <property type="entry name" value="Ig_sub"/>
</dbReference>
<feature type="chain" id="PRO_5043449773" description="Ig-like domain-containing protein" evidence="7">
    <location>
        <begin position="22"/>
        <end position="1371"/>
    </location>
</feature>
<keyword evidence="6" id="KW-0812">Transmembrane</keyword>
<dbReference type="PROSITE" id="PS50835">
    <property type="entry name" value="IG_LIKE"/>
    <property type="match status" value="3"/>
</dbReference>
<keyword evidence="2" id="KW-1015">Disulfide bond</keyword>
<dbReference type="Proteomes" id="UP001497482">
    <property type="component" value="Chromosome 7"/>
</dbReference>
<evidence type="ECO:0000256" key="3">
    <source>
        <dbReference type="ARBA" id="ARBA00023180"/>
    </source>
</evidence>
<feature type="region of interest" description="Disordered" evidence="5">
    <location>
        <begin position="783"/>
        <end position="889"/>
    </location>
</feature>
<dbReference type="InterPro" id="IPR003598">
    <property type="entry name" value="Ig_sub2"/>
</dbReference>
<reference evidence="9 10" key="1">
    <citation type="submission" date="2024-04" db="EMBL/GenBank/DDBJ databases">
        <authorList>
            <person name="Waldvogel A.-M."/>
            <person name="Schoenle A."/>
        </authorList>
    </citation>
    <scope>NUCLEOTIDE SEQUENCE [LARGE SCALE GENOMIC DNA]</scope>
</reference>
<dbReference type="PANTHER" id="PTHR44337">
    <property type="entry name" value="CARCINOEMBRYONIC ANTIGEN-RELATED CELL ADHESION MOLECULE 8"/>
    <property type="match status" value="1"/>
</dbReference>
<feature type="compositionally biased region" description="Basic and acidic residues" evidence="5">
    <location>
        <begin position="1306"/>
        <end position="1316"/>
    </location>
</feature>
<keyword evidence="6" id="KW-1133">Transmembrane helix</keyword>
<dbReference type="SMART" id="SM00408">
    <property type="entry name" value="IGc2"/>
    <property type="match status" value="2"/>
</dbReference>
<keyword evidence="6" id="KW-0472">Membrane</keyword>
<dbReference type="EMBL" id="OZ035829">
    <property type="protein sequence ID" value="CAL1610087.1"/>
    <property type="molecule type" value="Genomic_DNA"/>
</dbReference>
<dbReference type="Gene3D" id="2.60.40.10">
    <property type="entry name" value="Immunoglobulins"/>
    <property type="match status" value="3"/>
</dbReference>
<dbReference type="Pfam" id="PF00047">
    <property type="entry name" value="ig"/>
    <property type="match status" value="1"/>
</dbReference>
<proteinExistence type="predicted"/>
<evidence type="ECO:0000256" key="1">
    <source>
        <dbReference type="ARBA" id="ARBA00022729"/>
    </source>
</evidence>
<feature type="compositionally biased region" description="Polar residues" evidence="5">
    <location>
        <begin position="1188"/>
        <end position="1203"/>
    </location>
</feature>
<feature type="compositionally biased region" description="Basic and acidic residues" evidence="5">
    <location>
        <begin position="1078"/>
        <end position="1139"/>
    </location>
</feature>
<protein>
    <recommendedName>
        <fullName evidence="8">Ig-like domain-containing protein</fullName>
    </recommendedName>
</protein>
<accession>A0AAV2M9S2</accession>
<feature type="region of interest" description="Disordered" evidence="5">
    <location>
        <begin position="1215"/>
        <end position="1258"/>
    </location>
</feature>
<evidence type="ECO:0000256" key="4">
    <source>
        <dbReference type="ARBA" id="ARBA00023319"/>
    </source>
</evidence>
<feature type="compositionally biased region" description="Polar residues" evidence="5">
    <location>
        <begin position="840"/>
        <end position="877"/>
    </location>
</feature>
<dbReference type="InterPro" id="IPR052598">
    <property type="entry name" value="IgSF_CEA-related"/>
</dbReference>
<feature type="compositionally biased region" description="Polar residues" evidence="5">
    <location>
        <begin position="962"/>
        <end position="980"/>
    </location>
</feature>
<dbReference type="PANTHER" id="PTHR44337:SF22">
    <property type="entry name" value="HEPACAM FAMILY MEMBER 2-LIKE"/>
    <property type="match status" value="1"/>
</dbReference>
<evidence type="ECO:0000256" key="7">
    <source>
        <dbReference type="SAM" id="SignalP"/>
    </source>
</evidence>
<feature type="region of interest" description="Disordered" evidence="5">
    <location>
        <begin position="1172"/>
        <end position="1203"/>
    </location>
</feature>
<evidence type="ECO:0000256" key="2">
    <source>
        <dbReference type="ARBA" id="ARBA00023157"/>
    </source>
</evidence>
<sequence>MRHRLLSSILTVAALFPPALFPPALFPSALFPPALFPPALFPPALFPPALFPPALFPPALFPPALFPPALFPPALFPPALFPPALFPPALFPPALFPPALFPPALFPPALFPPALFPPALFPPALFPPALFPPALFPPALFPPALFPPALFPPALFPPALFPPALFPPALFPPALFPPALFPPAQFPPALFPPAQFPPALFPPAQFPPAQFPPALFPPALFPPALFPPALFPPALFPPALFPPALFPPALFPPALFPPALFPPALFPPALFPPALFPPALFPPALFPPALFPPALFPPALFPPAPFPPAPFPPAPFPPAPFPPAPFPPAPFPPAPFPPAPFPPAPFPPAPFPPAPFPPAPFPPAPFPPAPFPPAPFPPAPFPPAPFPPAPFPPAPFPPAPFPPAPFPPAPFPPAPFPPAPFPPAPFPPAPFPPAPFPPALPVLVLLSAAAEAQTPIEISFATDPVQVQTGTNAIFTLVIVNQAFSVTWDYQGAVLGSWNENGPSVNVLPQFVGRVTIRPTTLVIETTTLKDAGKYTVTVAPVGDLEVKNSKSVTLNVFDAVTGVNLLMPSVSVEGKNVSLTCSHRTGTGVTFLWTKDGTALASSSRVTITGGSLVINPAQRSDAGDYSCTVSNPVSARAATQTLTVYYGPDTPVLTKDTTKDCVGAGDVRTGKTITLTCTAASLPLAQFSWQREGQVVSSSGSGLLRLQTTSTNQSGAYTCTAANTVTGLRAEQNTDLVVTDVCLDVGEVVGVVIGSFILLILLIILIILLVRFILVRRRRREPSAVPKTNANPQPIPENPVANVVGRDLPQGPPPPPLYQSNAEPRRANHLYTVPSPGRNGQTRNTQNNSFGSQHNGLSRANGLQHNAIQNSNNPAAHNGIDNPGFTLNELQRPTQQQQMQNPNIVIQTGSAQVRLNTSNQTGQQNNNGQVPTIHVNLNSYSGDQHNAMERVAVPVASTTVEEATQTPQNTRQAASTLRTPMLDRHRAVLQADPGQIPTSYTPNPVFNTEMEVYNQQSDPRDRSESGSTQPTPAPIRQLPWDTLRGTPSYPSGNQRRRNSESTDYTISPPLPQTRSRSRERSRERQEAPRENRRPSREREMERDTRSEVRSERRSPREDSRERRGQSRGPRQEARRDNSPQALPLMSHDSPAGRASVQNQADTRALVDPNHLHSQSGQQARQDHQADQISNRMQQGNPGTNQISQVQLAQSQVNQLARQANQAEQTGNRVPQMNYPENHQSQVRETARSQSQLTQDALRAHTERAQTFQDRRQQTQAALLHSDGQAIRPPTLPPVMPLQQFKSLPREHTRQRDPRPPVNVPVAQRPHHHRQHTTTAPNHHHHQGHHQHHAGHRPTQAQAWQHQAHRGRPR</sequence>
<dbReference type="Pfam" id="PF13895">
    <property type="entry name" value="Ig_2"/>
    <property type="match status" value="1"/>
</dbReference>
<dbReference type="SMART" id="SM00409">
    <property type="entry name" value="IG"/>
    <property type="match status" value="3"/>
</dbReference>
<evidence type="ECO:0000313" key="10">
    <source>
        <dbReference type="Proteomes" id="UP001497482"/>
    </source>
</evidence>
<dbReference type="InterPro" id="IPR013151">
    <property type="entry name" value="Immunoglobulin_dom"/>
</dbReference>
<dbReference type="InterPro" id="IPR036179">
    <property type="entry name" value="Ig-like_dom_sf"/>
</dbReference>
<feature type="compositionally biased region" description="Polar residues" evidence="5">
    <location>
        <begin position="1215"/>
        <end position="1256"/>
    </location>
</feature>
<feature type="region of interest" description="Disordered" evidence="5">
    <location>
        <begin position="1306"/>
        <end position="1371"/>
    </location>
</feature>